<reference evidence="1 2" key="1">
    <citation type="submission" date="2014-03" db="EMBL/GenBank/DDBJ databases">
        <title>Bradyrhizobium valentinum sp. nov., isolated from effective nodules of Lupinus mariae-josephae, a lupine endemic of basic-lime soils in Eastern Spain.</title>
        <authorList>
            <person name="Duran D."/>
            <person name="Rey L."/>
            <person name="Navarro A."/>
            <person name="Busquets A."/>
            <person name="Imperial J."/>
            <person name="Ruiz-Argueso T."/>
        </authorList>
    </citation>
    <scope>NUCLEOTIDE SEQUENCE [LARGE SCALE GENOMIC DNA]</scope>
    <source>
        <strain evidence="1 2">CCBAU 23086</strain>
    </source>
</reference>
<dbReference type="EMBL" id="LLYB01000081">
    <property type="protein sequence ID" value="KRR21397.1"/>
    <property type="molecule type" value="Genomic_DNA"/>
</dbReference>
<dbReference type="Proteomes" id="UP000051660">
    <property type="component" value="Unassembled WGS sequence"/>
</dbReference>
<organism evidence="1 2">
    <name type="scientific">Bradyrhizobium lablabi</name>
    <dbReference type="NCBI Taxonomy" id="722472"/>
    <lineage>
        <taxon>Bacteria</taxon>
        <taxon>Pseudomonadati</taxon>
        <taxon>Pseudomonadota</taxon>
        <taxon>Alphaproteobacteria</taxon>
        <taxon>Hyphomicrobiales</taxon>
        <taxon>Nitrobacteraceae</taxon>
        <taxon>Bradyrhizobium</taxon>
    </lineage>
</organism>
<protein>
    <submittedName>
        <fullName evidence="1">Uncharacterized protein</fullName>
    </submittedName>
</protein>
<proteinExistence type="predicted"/>
<comment type="caution">
    <text evidence="1">The sequence shown here is derived from an EMBL/GenBank/DDBJ whole genome shotgun (WGS) entry which is preliminary data.</text>
</comment>
<dbReference type="AlphaFoldDB" id="A0A0R3MTU5"/>
<evidence type="ECO:0000313" key="1">
    <source>
        <dbReference type="EMBL" id="KRR21397.1"/>
    </source>
</evidence>
<gene>
    <name evidence="1" type="ORF">CQ14_07040</name>
</gene>
<sequence length="65" mass="7177">MTLGRVAELAFLLGKKAVISFPEMVPVAGQNIETSRPALRVKTDYAFEEKGEETPESDFEFNEAA</sequence>
<accession>A0A0R3MTU5</accession>
<evidence type="ECO:0000313" key="2">
    <source>
        <dbReference type="Proteomes" id="UP000051660"/>
    </source>
</evidence>
<name>A0A0R3MTU5_9BRAD</name>